<dbReference type="EnsemblMetazoa" id="PPA42494.1">
    <property type="protein sequence ID" value="PPA42494.1"/>
    <property type="gene ID" value="WBGene00280863"/>
</dbReference>
<reference evidence="2" key="1">
    <citation type="journal article" date="2008" name="Nat. Genet.">
        <title>The Pristionchus pacificus genome provides a unique perspective on nematode lifestyle and parasitism.</title>
        <authorList>
            <person name="Dieterich C."/>
            <person name="Clifton S.W."/>
            <person name="Schuster L.N."/>
            <person name="Chinwalla A."/>
            <person name="Delehaunty K."/>
            <person name="Dinkelacker I."/>
            <person name="Fulton L."/>
            <person name="Fulton R."/>
            <person name="Godfrey J."/>
            <person name="Minx P."/>
            <person name="Mitreva M."/>
            <person name="Roeseler W."/>
            <person name="Tian H."/>
            <person name="Witte H."/>
            <person name="Yang S.P."/>
            <person name="Wilson R.K."/>
            <person name="Sommer R.J."/>
        </authorList>
    </citation>
    <scope>NUCLEOTIDE SEQUENCE [LARGE SCALE GENOMIC DNA]</scope>
    <source>
        <strain evidence="2">PS312</strain>
    </source>
</reference>
<keyword evidence="2" id="KW-1185">Reference proteome</keyword>
<dbReference type="InterPro" id="IPR052860">
    <property type="entry name" value="NRL-GPCR1"/>
</dbReference>
<sequence>MQNSLKMIAFSMGMISLYNLLAERIFALYANRWYDRSESARPQTIITIYLLQLIVVLIAFRMGQNGMTKYLYCSPGLTTIILFTGAYRSANVCGRTLLLCGDRSCGEYVCTFFYMIIARQRQHFVMNRRFELNRHSVSGQYQMIENKRCDRFIVFYIPYQVLSFFFTTFLGGILIFHVEDPRNFQLCQSVLYLTMAPRVIISMLIPVIRHPALYKPFKHMLRRERKSESPEHIELPSIDEPKYVIVRSIEGKQLTFARDQEGDLYFENYNMTWECTAEWNRMSK</sequence>
<gene>
    <name evidence="1" type="primary">WBGene00280863</name>
</gene>
<proteinExistence type="predicted"/>
<dbReference type="PANTHER" id="PTHR47521">
    <property type="entry name" value="SERPENTINE RECEPTOR, CLASS E (EPSILON)-RELATED"/>
    <property type="match status" value="1"/>
</dbReference>
<reference evidence="1" key="2">
    <citation type="submission" date="2022-06" db="UniProtKB">
        <authorList>
            <consortium name="EnsemblMetazoa"/>
        </authorList>
    </citation>
    <scope>IDENTIFICATION</scope>
    <source>
        <strain evidence="1">PS312</strain>
    </source>
</reference>
<dbReference type="AlphaFoldDB" id="A0A2A6D244"/>
<dbReference type="Proteomes" id="UP000005239">
    <property type="component" value="Unassembled WGS sequence"/>
</dbReference>
<accession>A0A8R1UWN5</accession>
<name>A0A2A6D244_PRIPA</name>
<accession>A0A2A6D244</accession>
<organism evidence="1 2">
    <name type="scientific">Pristionchus pacificus</name>
    <name type="common">Parasitic nematode worm</name>
    <dbReference type="NCBI Taxonomy" id="54126"/>
    <lineage>
        <taxon>Eukaryota</taxon>
        <taxon>Metazoa</taxon>
        <taxon>Ecdysozoa</taxon>
        <taxon>Nematoda</taxon>
        <taxon>Chromadorea</taxon>
        <taxon>Rhabditida</taxon>
        <taxon>Rhabditina</taxon>
        <taxon>Diplogasteromorpha</taxon>
        <taxon>Diplogasteroidea</taxon>
        <taxon>Neodiplogasteridae</taxon>
        <taxon>Pristionchus</taxon>
    </lineage>
</organism>
<protein>
    <submittedName>
        <fullName evidence="1">Uncharacterized protein</fullName>
    </submittedName>
</protein>
<dbReference type="PANTHER" id="PTHR47521:SF7">
    <property type="entry name" value="SERPENTINE RECEPTOR CLASS EPSILON-6"/>
    <property type="match status" value="1"/>
</dbReference>
<evidence type="ECO:0000313" key="2">
    <source>
        <dbReference type="Proteomes" id="UP000005239"/>
    </source>
</evidence>
<evidence type="ECO:0000313" key="1">
    <source>
        <dbReference type="EnsemblMetazoa" id="PPA42494.1"/>
    </source>
</evidence>